<dbReference type="AlphaFoldDB" id="A0A7M7IY20"/>
<keyword evidence="4" id="KW-1185">Reference proteome</keyword>
<proteinExistence type="predicted"/>
<keyword evidence="2" id="KW-0732">Signal</keyword>
<feature type="chain" id="PRO_5036401515" evidence="2">
    <location>
        <begin position="24"/>
        <end position="341"/>
    </location>
</feature>
<protein>
    <submittedName>
        <fullName evidence="3">Uncharacterized protein</fullName>
    </submittedName>
</protein>
<evidence type="ECO:0000313" key="4">
    <source>
        <dbReference type="Proteomes" id="UP000594260"/>
    </source>
</evidence>
<dbReference type="InParanoid" id="A0A7M7IY20"/>
<name>A0A7M7IY20_VARDE</name>
<sequence>MRPFTICLLWVPLLATYVPTSTSNAVGSTVAASKPIYFSSSNATIVRSKLPNINKRRCGTRFFELRSTLAPIIVPKNVTTKVVNNETIYEHVYADDVQGKQKFGVRQALHRGAAAMSALLNTVSGGLAAVGGGFLLYATMVGLFGENFYNNFSGLPLYGAPGGPTSGFTRQTFPSSVVQEPASLIQDLVAQGSSQTSTYTPPGYPPVQKRTGDAQTSFKSHNIDTMAKLRASEMRFLKQAVEPFFSSLRTLNEIDFPEEMFRVLNIRNFDCKQKIICEIEQFVASKGVAGFIVNFFSPYIPGMDKYRSAIFTALRRQSCGLVYHSCPGAIGQRILERIGIN</sequence>
<evidence type="ECO:0000256" key="1">
    <source>
        <dbReference type="SAM" id="MobiDB-lite"/>
    </source>
</evidence>
<feature type="signal peptide" evidence="2">
    <location>
        <begin position="1"/>
        <end position="23"/>
    </location>
</feature>
<dbReference type="Proteomes" id="UP000594260">
    <property type="component" value="Unplaced"/>
</dbReference>
<accession>A0A7M7IY20</accession>
<feature type="region of interest" description="Disordered" evidence="1">
    <location>
        <begin position="194"/>
        <end position="215"/>
    </location>
</feature>
<dbReference type="GeneID" id="111243197"/>
<evidence type="ECO:0000313" key="3">
    <source>
        <dbReference type="EnsemblMetazoa" id="XP_022644135"/>
    </source>
</evidence>
<dbReference type="KEGG" id="vde:111243197"/>
<reference evidence="3" key="1">
    <citation type="submission" date="2021-01" db="UniProtKB">
        <authorList>
            <consortium name="EnsemblMetazoa"/>
        </authorList>
    </citation>
    <scope>IDENTIFICATION</scope>
</reference>
<evidence type="ECO:0000256" key="2">
    <source>
        <dbReference type="SAM" id="SignalP"/>
    </source>
</evidence>
<organism evidence="3 4">
    <name type="scientific">Varroa destructor</name>
    <name type="common">Honeybee mite</name>
    <dbReference type="NCBI Taxonomy" id="109461"/>
    <lineage>
        <taxon>Eukaryota</taxon>
        <taxon>Metazoa</taxon>
        <taxon>Ecdysozoa</taxon>
        <taxon>Arthropoda</taxon>
        <taxon>Chelicerata</taxon>
        <taxon>Arachnida</taxon>
        <taxon>Acari</taxon>
        <taxon>Parasitiformes</taxon>
        <taxon>Mesostigmata</taxon>
        <taxon>Gamasina</taxon>
        <taxon>Dermanyssoidea</taxon>
        <taxon>Varroidae</taxon>
        <taxon>Varroa</taxon>
    </lineage>
</organism>
<dbReference type="EnsemblMetazoa" id="XM_022788400">
    <property type="protein sequence ID" value="XP_022644135"/>
    <property type="gene ID" value="LOC111243197"/>
</dbReference>
<dbReference type="RefSeq" id="XP_022644135.1">
    <property type="nucleotide sequence ID" value="XM_022788400.1"/>
</dbReference>
<dbReference type="RefSeq" id="XP_022644134.1">
    <property type="nucleotide sequence ID" value="XM_022788399.1"/>
</dbReference>
<dbReference type="EnsemblMetazoa" id="XM_022788399">
    <property type="protein sequence ID" value="XP_022644134"/>
    <property type="gene ID" value="LOC111243197"/>
</dbReference>
<dbReference type="OrthoDB" id="6423431at2759"/>